<reference evidence="2" key="2">
    <citation type="submission" date="2020-03" db="EMBL/GenBank/DDBJ databases">
        <authorList>
            <person name="Fu F.-F."/>
            <person name="Chen J."/>
        </authorList>
    </citation>
    <scope>NUCLEOTIDE SEQUENCE</scope>
    <source>
        <strain evidence="2">Lc1</strain>
    </source>
</reference>
<reference evidence="2" key="1">
    <citation type="journal article" date="2020" name="Phytopathology">
        <title>Genome sequence and comparative analysis of Colletotrichum gloeosporioides isolated from Liriodendron leaves.</title>
        <authorList>
            <person name="Fu F.F."/>
            <person name="Hao Z."/>
            <person name="Wang P."/>
            <person name="Lu Y."/>
            <person name="Xue L.J."/>
            <person name="Wei G."/>
            <person name="Tian Y."/>
            <person name="Baishi H."/>
            <person name="Xu H."/>
            <person name="Shi J."/>
            <person name="Cheng T."/>
            <person name="Wang G."/>
            <person name="Yi Y."/>
            <person name="Chen J."/>
        </authorList>
    </citation>
    <scope>NUCLEOTIDE SEQUENCE</scope>
    <source>
        <strain evidence="2">Lc1</strain>
    </source>
</reference>
<feature type="compositionally biased region" description="Polar residues" evidence="1">
    <location>
        <begin position="154"/>
        <end position="165"/>
    </location>
</feature>
<name>A0A8H4CUM7_COLGL</name>
<accession>A0A8H4CUM7</accession>
<dbReference type="GeneID" id="69007532"/>
<dbReference type="AlphaFoldDB" id="A0A8H4CUM7"/>
<evidence type="ECO:0000256" key="1">
    <source>
        <dbReference type="SAM" id="MobiDB-lite"/>
    </source>
</evidence>
<organism evidence="2 3">
    <name type="scientific">Colletotrichum gloeosporioides</name>
    <name type="common">Anthracnose fungus</name>
    <name type="synonym">Glomerella cingulata</name>
    <dbReference type="NCBI Taxonomy" id="474922"/>
    <lineage>
        <taxon>Eukaryota</taxon>
        <taxon>Fungi</taxon>
        <taxon>Dikarya</taxon>
        <taxon>Ascomycota</taxon>
        <taxon>Pezizomycotina</taxon>
        <taxon>Sordariomycetes</taxon>
        <taxon>Hypocreomycetidae</taxon>
        <taxon>Glomerellales</taxon>
        <taxon>Glomerellaceae</taxon>
        <taxon>Colletotrichum</taxon>
        <taxon>Colletotrichum gloeosporioides species complex</taxon>
    </lineage>
</organism>
<dbReference type="RefSeq" id="XP_045269474.1">
    <property type="nucleotide sequence ID" value="XM_045400499.1"/>
</dbReference>
<sequence length="220" mass="24278">MPIFQDGSVDQELDVIRGMPEGMARTVLISLCGERETRKKAVEMARQLLGSQAKISTMTRTGGSAKHASLVCSRCHERVESDKQDPDACKYHSGKFELDESSKEWDSIDIWDEHDWEQLEDDPCWKEDKPDGFKWSCCERNGNVEGCQRGPHITETTPAGVSNPGNGTGWKPELVSDDGPDVQVLGERSSNKRKSDGDIVGLNGHKDKKGADGYGLGILE</sequence>
<feature type="region of interest" description="Disordered" evidence="1">
    <location>
        <begin position="149"/>
        <end position="220"/>
    </location>
</feature>
<proteinExistence type="predicted"/>
<gene>
    <name evidence="2" type="ORF">GCG54_00000359</name>
</gene>
<protein>
    <submittedName>
        <fullName evidence="2">Uncharacterized protein</fullName>
    </submittedName>
</protein>
<dbReference type="EMBL" id="WVTB01000012">
    <property type="protein sequence ID" value="KAF3810315.1"/>
    <property type="molecule type" value="Genomic_DNA"/>
</dbReference>
<dbReference type="PANTHER" id="PTHR38167">
    <property type="entry name" value="C2H2-TYPE DOMAIN-CONTAINING PROTEIN"/>
    <property type="match status" value="1"/>
</dbReference>
<keyword evidence="3" id="KW-1185">Reference proteome</keyword>
<evidence type="ECO:0000313" key="3">
    <source>
        <dbReference type="Proteomes" id="UP000613401"/>
    </source>
</evidence>
<comment type="caution">
    <text evidence="2">The sequence shown here is derived from an EMBL/GenBank/DDBJ whole genome shotgun (WGS) entry which is preliminary data.</text>
</comment>
<dbReference type="PANTHER" id="PTHR38167:SF1">
    <property type="entry name" value="C2H2-TYPE DOMAIN-CONTAINING PROTEIN"/>
    <property type="match status" value="1"/>
</dbReference>
<dbReference type="Proteomes" id="UP000613401">
    <property type="component" value="Unassembled WGS sequence"/>
</dbReference>
<evidence type="ECO:0000313" key="2">
    <source>
        <dbReference type="EMBL" id="KAF3810315.1"/>
    </source>
</evidence>